<proteinExistence type="predicted"/>
<name>A0A2N9EVW1_FAGSY</name>
<dbReference type="EMBL" id="OIVN01000608">
    <property type="protein sequence ID" value="SPC82917.1"/>
    <property type="molecule type" value="Genomic_DNA"/>
</dbReference>
<feature type="region of interest" description="Disordered" evidence="1">
    <location>
        <begin position="17"/>
        <end position="156"/>
    </location>
</feature>
<evidence type="ECO:0000256" key="1">
    <source>
        <dbReference type="SAM" id="MobiDB-lite"/>
    </source>
</evidence>
<gene>
    <name evidence="2" type="ORF">FSB_LOCUS10799</name>
</gene>
<evidence type="ECO:0008006" key="3">
    <source>
        <dbReference type="Google" id="ProtNLM"/>
    </source>
</evidence>
<feature type="region of interest" description="Disordered" evidence="1">
    <location>
        <begin position="643"/>
        <end position="680"/>
    </location>
</feature>
<feature type="compositionally biased region" description="Basic and acidic residues" evidence="1">
    <location>
        <begin position="644"/>
        <end position="655"/>
    </location>
</feature>
<feature type="region of interest" description="Disordered" evidence="1">
    <location>
        <begin position="378"/>
        <end position="402"/>
    </location>
</feature>
<dbReference type="Pfam" id="PF05097">
    <property type="entry name" value="DUF688"/>
    <property type="match status" value="1"/>
</dbReference>
<feature type="compositionally biased region" description="Basic and acidic residues" evidence="1">
    <location>
        <begin position="379"/>
        <end position="388"/>
    </location>
</feature>
<accession>A0A2N9EVW1</accession>
<organism evidence="2">
    <name type="scientific">Fagus sylvatica</name>
    <name type="common">Beechnut</name>
    <dbReference type="NCBI Taxonomy" id="28930"/>
    <lineage>
        <taxon>Eukaryota</taxon>
        <taxon>Viridiplantae</taxon>
        <taxon>Streptophyta</taxon>
        <taxon>Embryophyta</taxon>
        <taxon>Tracheophyta</taxon>
        <taxon>Spermatophyta</taxon>
        <taxon>Magnoliopsida</taxon>
        <taxon>eudicotyledons</taxon>
        <taxon>Gunneridae</taxon>
        <taxon>Pentapetalae</taxon>
        <taxon>rosids</taxon>
        <taxon>fabids</taxon>
        <taxon>Fagales</taxon>
        <taxon>Fagaceae</taxon>
        <taxon>Fagus</taxon>
    </lineage>
</organism>
<feature type="compositionally biased region" description="Basic and acidic residues" evidence="1">
    <location>
        <begin position="135"/>
        <end position="148"/>
    </location>
</feature>
<protein>
    <recommendedName>
        <fullName evidence="3">DUF688 domain-containing protein</fullName>
    </recommendedName>
</protein>
<dbReference type="InterPro" id="IPR007789">
    <property type="entry name" value="DUF688"/>
</dbReference>
<dbReference type="AlphaFoldDB" id="A0A2N9EVW1"/>
<reference evidence="2" key="1">
    <citation type="submission" date="2018-02" db="EMBL/GenBank/DDBJ databases">
        <authorList>
            <person name="Cohen D.B."/>
            <person name="Kent A.D."/>
        </authorList>
    </citation>
    <scope>NUCLEOTIDE SEQUENCE</scope>
</reference>
<evidence type="ECO:0000313" key="2">
    <source>
        <dbReference type="EMBL" id="SPC82917.1"/>
    </source>
</evidence>
<dbReference type="PANTHER" id="PTHR33671">
    <property type="entry name" value="N-METHYLTRANSFERASE, PUTATIVE (DUF688)-RELATED"/>
    <property type="match status" value="1"/>
</dbReference>
<sequence>MEDKQLDFNQPLLSVRRVSSTAVSSQADNKRKTDKSLPNIPPLPVYKSELKSGPVSNPGTVPFVWEQTPGRPKDESKALTLALQRPPITPKLPPGRFSNIKQKGSDERSKITTVTQSKTEKVLPRPRNVSSLDKNVTKHESSKEKTEVEEGSGLEDDDETYLDAVDTISRTESFCMNCSISGLSGLDGPDVKPSGTFSTDPQTRDFMMDRFLPAAKAMASETPQHATWKQPVLRDQLRQGEKVVSRDKCGPRNHYTQNVSPYYTHDIDGKKSENEVDDYDGSEISSAKVCGLIPRFCLRNSFCLLNPVPGMRMQTSGPVTSVRRVKAKSPYLGSCSQPENEHAGDAIHDQRSLNGHQTAELHEDNIELKSESNLTTYKSDYEKPDKSPLHRRLQGNGKSPCQNKFSQSLHEEKGFLGISEKVKNSRVNDSNPHRKGYKIFRELLADESTEWESGSESPVIEKTLYIDSVHTVNSRKSNASSSDRKSLTDYREDDLGILVKSTEIEKTPLVDSSHADFKHLSVVDEAKMRTKSPSEEACFISFLDRSKHDIQVESINYSKQDQDLIHDSTSLTSSIVADTEKIDRESQQSMKSGGGEGVTLTSSKVADNVNIGLESQGPKKRGSQQSYDGLLIQDSVTLASSKVSDNEKIDLESRRPSKSSHGSYPHFPLGPPLPKSPSESWLKRTLPTISSRNIPSRSSLAMQVYTGNQASKRTPLDSKWETIVKTSNVHLGHLRFSEVIP</sequence>
<feature type="region of interest" description="Disordered" evidence="1">
    <location>
        <begin position="583"/>
        <end position="603"/>
    </location>
</feature>
<dbReference type="PANTHER" id="PTHR33671:SF2">
    <property type="entry name" value="N-METHYLTRANSFERASE, PUTATIVE (DUF688)-RELATED"/>
    <property type="match status" value="1"/>
</dbReference>